<keyword evidence="1" id="KW-0472">Membrane</keyword>
<evidence type="ECO:0000313" key="2">
    <source>
        <dbReference type="EMBL" id="QEG38799.1"/>
    </source>
</evidence>
<sequence>MTLQPEDFWSYSEWLLRPDAFLQSALLQGIVLTILAVLIGLVVGYLLSASRNGPSEGFYSVARVIRDLFVTDLPGTSAARVYALARLAFKEAIRRRVLVVAGIFVVGLLFAGWYLNPNSEDPARLYISFVLTATNYLILLLALFISCFSIPADIQNKTLYTIVTKPVRATEIVLGRVLGFVAVGTCLLVPMGIASYVFVVRGLDHDHAGIEEIARQDDGTYVGKTTYDRNHSHTFRLFEDEAGNLEGVTDFARGHQHVISKAKGSEEYEIGPPIGALTARVPSYGKLYFLDRSGQQTDQGIDTGNEKGKGGYGSAGLERLIGRTSQARRIEFGYIEGGNLSAGILTFPNVTADRYQDGLPLQLNLRAYRAYKGDIERGLRGTVTLRNPETGAASNARAFEVDEYEVDEFLIPLTLDGNDGEKNRDLNVFEDLVTEDGRLQIEIRCLDRGQYLGLTQGDVFLKPRENSFAWNFTKAYISIWLQMVMVISFGVMFSTFLNGSVAMLLTLVCVLMGFSAEAIYDVRHHIDINKPMGGGPLESLIRIVKQDAMTTDLDVDNLTGKIVQGVDTVIVYSMDVIATSLPNLPKMVGTAEYTASGFDIFGSLLARHATTTLAYFLLAFFVSYFCLKTREIAA</sequence>
<feature type="transmembrane region" description="Helical" evidence="1">
    <location>
        <begin position="97"/>
        <end position="115"/>
    </location>
</feature>
<reference evidence="2 3" key="1">
    <citation type="submission" date="2019-08" db="EMBL/GenBank/DDBJ databases">
        <title>Deep-cultivation of Planctomycetes and their phenomic and genomic characterization uncovers novel biology.</title>
        <authorList>
            <person name="Wiegand S."/>
            <person name="Jogler M."/>
            <person name="Boedeker C."/>
            <person name="Pinto D."/>
            <person name="Vollmers J."/>
            <person name="Rivas-Marin E."/>
            <person name="Kohn T."/>
            <person name="Peeters S.H."/>
            <person name="Heuer A."/>
            <person name="Rast P."/>
            <person name="Oberbeckmann S."/>
            <person name="Bunk B."/>
            <person name="Jeske O."/>
            <person name="Meyerdierks A."/>
            <person name="Storesund J.E."/>
            <person name="Kallscheuer N."/>
            <person name="Luecker S."/>
            <person name="Lage O.M."/>
            <person name="Pohl T."/>
            <person name="Merkel B.J."/>
            <person name="Hornburger P."/>
            <person name="Mueller R.-W."/>
            <person name="Bruemmer F."/>
            <person name="Labrenz M."/>
            <person name="Spormann A.M."/>
            <person name="Op den Camp H."/>
            <person name="Overmann J."/>
            <person name="Amann R."/>
            <person name="Jetten M.S.M."/>
            <person name="Mascher T."/>
            <person name="Medema M.H."/>
            <person name="Devos D.P."/>
            <person name="Kaster A.-K."/>
            <person name="Ovreas L."/>
            <person name="Rohde M."/>
            <person name="Galperin M.Y."/>
            <person name="Jogler C."/>
        </authorList>
    </citation>
    <scope>NUCLEOTIDE SEQUENCE [LARGE SCALE GENOMIC DNA]</scope>
    <source>
        <strain evidence="2 3">UC8</strain>
    </source>
</reference>
<gene>
    <name evidence="2" type="ORF">UC8_07570</name>
</gene>
<feature type="transmembrane region" description="Helical" evidence="1">
    <location>
        <begin position="475"/>
        <end position="494"/>
    </location>
</feature>
<dbReference type="RefSeq" id="WP_068141125.1">
    <property type="nucleotide sequence ID" value="NZ_CP042914.1"/>
</dbReference>
<accession>A0A5B9QLA4</accession>
<keyword evidence="3" id="KW-1185">Reference proteome</keyword>
<evidence type="ECO:0008006" key="4">
    <source>
        <dbReference type="Google" id="ProtNLM"/>
    </source>
</evidence>
<dbReference type="PANTHER" id="PTHR43471:SF10">
    <property type="entry name" value="SLL1107 PROTEIN"/>
    <property type="match status" value="1"/>
</dbReference>
<dbReference type="PANTHER" id="PTHR43471">
    <property type="entry name" value="ABC TRANSPORTER PERMEASE"/>
    <property type="match status" value="1"/>
</dbReference>
<feature type="transmembrane region" description="Helical" evidence="1">
    <location>
        <begin position="20"/>
        <end position="47"/>
    </location>
</feature>
<feature type="transmembrane region" description="Helical" evidence="1">
    <location>
        <begin position="501"/>
        <end position="520"/>
    </location>
</feature>
<dbReference type="Proteomes" id="UP000325286">
    <property type="component" value="Chromosome"/>
</dbReference>
<name>A0A5B9QLA4_9BACT</name>
<evidence type="ECO:0000256" key="1">
    <source>
        <dbReference type="SAM" id="Phobius"/>
    </source>
</evidence>
<dbReference type="EMBL" id="CP042914">
    <property type="protein sequence ID" value="QEG38799.1"/>
    <property type="molecule type" value="Genomic_DNA"/>
</dbReference>
<organism evidence="2 3">
    <name type="scientific">Roseimaritima ulvae</name>
    <dbReference type="NCBI Taxonomy" id="980254"/>
    <lineage>
        <taxon>Bacteria</taxon>
        <taxon>Pseudomonadati</taxon>
        <taxon>Planctomycetota</taxon>
        <taxon>Planctomycetia</taxon>
        <taxon>Pirellulales</taxon>
        <taxon>Pirellulaceae</taxon>
        <taxon>Roseimaritima</taxon>
    </lineage>
</organism>
<proteinExistence type="predicted"/>
<dbReference type="OrthoDB" id="231083at2"/>
<feature type="transmembrane region" description="Helical" evidence="1">
    <location>
        <begin position="173"/>
        <end position="198"/>
    </location>
</feature>
<keyword evidence="1" id="KW-1133">Transmembrane helix</keyword>
<protein>
    <recommendedName>
        <fullName evidence="4">ABC-2 family transporter protein</fullName>
    </recommendedName>
</protein>
<keyword evidence="1" id="KW-0812">Transmembrane</keyword>
<evidence type="ECO:0000313" key="3">
    <source>
        <dbReference type="Proteomes" id="UP000325286"/>
    </source>
</evidence>
<feature type="transmembrane region" description="Helical" evidence="1">
    <location>
        <begin position="127"/>
        <end position="152"/>
    </location>
</feature>
<dbReference type="KEGG" id="rul:UC8_07570"/>
<feature type="transmembrane region" description="Helical" evidence="1">
    <location>
        <begin position="605"/>
        <end position="627"/>
    </location>
</feature>
<dbReference type="AlphaFoldDB" id="A0A5B9QLA4"/>